<dbReference type="PROSITE" id="PS50995">
    <property type="entry name" value="HTH_MARR_2"/>
    <property type="match status" value="1"/>
</dbReference>
<dbReference type="InterPro" id="IPR000835">
    <property type="entry name" value="HTH_MarR-typ"/>
</dbReference>
<gene>
    <name evidence="5" type="ORF">NE579_06885</name>
</gene>
<dbReference type="AlphaFoldDB" id="A0AAW5JMV4"/>
<evidence type="ECO:0000256" key="1">
    <source>
        <dbReference type="ARBA" id="ARBA00023015"/>
    </source>
</evidence>
<reference evidence="5" key="1">
    <citation type="submission" date="2022-06" db="EMBL/GenBank/DDBJ databases">
        <title>Isolation of gut microbiota from human fecal samples.</title>
        <authorList>
            <person name="Pamer E.G."/>
            <person name="Barat B."/>
            <person name="Waligurski E."/>
            <person name="Medina S."/>
            <person name="Paddock L."/>
            <person name="Mostad J."/>
        </authorList>
    </citation>
    <scope>NUCLEOTIDE SEQUENCE</scope>
    <source>
        <strain evidence="5">DFI.9.91</strain>
    </source>
</reference>
<dbReference type="SMART" id="SM00347">
    <property type="entry name" value="HTH_MARR"/>
    <property type="match status" value="1"/>
</dbReference>
<dbReference type="InterPro" id="IPR036390">
    <property type="entry name" value="WH_DNA-bd_sf"/>
</dbReference>
<proteinExistence type="predicted"/>
<organism evidence="5 6">
    <name type="scientific">Intestinimonas massiliensis</name>
    <name type="common">ex Afouda et al. 2020</name>
    <dbReference type="NCBI Taxonomy" id="1673721"/>
    <lineage>
        <taxon>Bacteria</taxon>
        <taxon>Bacillati</taxon>
        <taxon>Bacillota</taxon>
        <taxon>Clostridia</taxon>
        <taxon>Eubacteriales</taxon>
        <taxon>Intestinimonas</taxon>
    </lineage>
</organism>
<dbReference type="EMBL" id="JANFYS010000012">
    <property type="protein sequence ID" value="MCQ4770190.1"/>
    <property type="molecule type" value="Genomic_DNA"/>
</dbReference>
<dbReference type="Proteomes" id="UP001204562">
    <property type="component" value="Unassembled WGS sequence"/>
</dbReference>
<comment type="caution">
    <text evidence="5">The sequence shown here is derived from an EMBL/GenBank/DDBJ whole genome shotgun (WGS) entry which is preliminary data.</text>
</comment>
<name>A0AAW5JMV4_9FIRM</name>
<sequence>MGDKREELLRQLWTAQDEAYDLMCEYDSLPHHYGENILYQAEGHIIDLIAAYPGITITDLGNILKKTPSACSQIVRKLKEKGWVEQTRNRDNNRQFNLKLTESGQKVYEDHLEFNRYCQAETFGLLAGFSSEELEHHVMVQRKINEAYQGDVRRSRERFLKSEASRNE</sequence>
<evidence type="ECO:0000259" key="4">
    <source>
        <dbReference type="PROSITE" id="PS50995"/>
    </source>
</evidence>
<protein>
    <submittedName>
        <fullName evidence="5">MarR family transcriptional regulator</fullName>
    </submittedName>
</protein>
<dbReference type="PANTHER" id="PTHR42756">
    <property type="entry name" value="TRANSCRIPTIONAL REGULATOR, MARR"/>
    <property type="match status" value="1"/>
</dbReference>
<evidence type="ECO:0000256" key="2">
    <source>
        <dbReference type="ARBA" id="ARBA00023125"/>
    </source>
</evidence>
<feature type="domain" description="HTH marR-type" evidence="4">
    <location>
        <begin position="5"/>
        <end position="146"/>
    </location>
</feature>
<dbReference type="Pfam" id="PF01047">
    <property type="entry name" value="MarR"/>
    <property type="match status" value="1"/>
</dbReference>
<accession>A0AAW5JMV4</accession>
<dbReference type="RefSeq" id="WP_050617745.1">
    <property type="nucleotide sequence ID" value="NZ_JANFYS010000012.1"/>
</dbReference>
<dbReference type="SUPFAM" id="SSF46785">
    <property type="entry name" value="Winged helix' DNA-binding domain"/>
    <property type="match status" value="1"/>
</dbReference>
<evidence type="ECO:0000313" key="6">
    <source>
        <dbReference type="Proteomes" id="UP001204562"/>
    </source>
</evidence>
<dbReference type="GO" id="GO:0003700">
    <property type="term" value="F:DNA-binding transcription factor activity"/>
    <property type="evidence" value="ECO:0007669"/>
    <property type="project" value="InterPro"/>
</dbReference>
<evidence type="ECO:0000313" key="5">
    <source>
        <dbReference type="EMBL" id="MCQ4770190.1"/>
    </source>
</evidence>
<dbReference type="Gene3D" id="1.10.10.10">
    <property type="entry name" value="Winged helix-like DNA-binding domain superfamily/Winged helix DNA-binding domain"/>
    <property type="match status" value="1"/>
</dbReference>
<evidence type="ECO:0000256" key="3">
    <source>
        <dbReference type="ARBA" id="ARBA00023163"/>
    </source>
</evidence>
<dbReference type="InterPro" id="IPR036388">
    <property type="entry name" value="WH-like_DNA-bd_sf"/>
</dbReference>
<dbReference type="PANTHER" id="PTHR42756:SF1">
    <property type="entry name" value="TRANSCRIPTIONAL REPRESSOR OF EMRAB OPERON"/>
    <property type="match status" value="1"/>
</dbReference>
<dbReference type="GO" id="GO:0003677">
    <property type="term" value="F:DNA binding"/>
    <property type="evidence" value="ECO:0007669"/>
    <property type="project" value="UniProtKB-KW"/>
</dbReference>
<keyword evidence="2" id="KW-0238">DNA-binding</keyword>
<keyword evidence="1" id="KW-0805">Transcription regulation</keyword>
<keyword evidence="3" id="KW-0804">Transcription</keyword>